<dbReference type="GO" id="GO:0005975">
    <property type="term" value="P:carbohydrate metabolic process"/>
    <property type="evidence" value="ECO:0007669"/>
    <property type="project" value="InterPro"/>
</dbReference>
<dbReference type="Gene3D" id="3.20.20.80">
    <property type="entry name" value="Glycosidases"/>
    <property type="match status" value="1"/>
</dbReference>
<evidence type="ECO:0000256" key="9">
    <source>
        <dbReference type="ARBA" id="ARBA00031501"/>
    </source>
</evidence>
<evidence type="ECO:0000256" key="4">
    <source>
        <dbReference type="ARBA" id="ARBA00020295"/>
    </source>
</evidence>
<dbReference type="AlphaFoldDB" id="A0A2W5DBH6"/>
<evidence type="ECO:0000256" key="10">
    <source>
        <dbReference type="RuleBase" id="RU361207"/>
    </source>
</evidence>
<comment type="caution">
    <text evidence="11">The sequence shown here is derived from an EMBL/GenBank/DDBJ whole genome shotgun (WGS) entry which is preliminary data.</text>
</comment>
<evidence type="ECO:0000256" key="7">
    <source>
        <dbReference type="ARBA" id="ARBA00023277"/>
    </source>
</evidence>
<dbReference type="EC" id="2.4.1.25" evidence="3 10"/>
<dbReference type="NCBIfam" id="TIGR00217">
    <property type="entry name" value="malQ"/>
    <property type="match status" value="1"/>
</dbReference>
<dbReference type="EMBL" id="QFOD01000018">
    <property type="protein sequence ID" value="PZP29415.1"/>
    <property type="molecule type" value="Genomic_DNA"/>
</dbReference>
<keyword evidence="6 10" id="KW-0808">Transferase</keyword>
<accession>A0A2W5DBH6</accession>
<proteinExistence type="inferred from homology"/>
<dbReference type="GO" id="GO:0004134">
    <property type="term" value="F:4-alpha-glucanotransferase activity"/>
    <property type="evidence" value="ECO:0007669"/>
    <property type="project" value="UniProtKB-EC"/>
</dbReference>
<evidence type="ECO:0000256" key="3">
    <source>
        <dbReference type="ARBA" id="ARBA00012560"/>
    </source>
</evidence>
<evidence type="ECO:0000256" key="5">
    <source>
        <dbReference type="ARBA" id="ARBA00022676"/>
    </source>
</evidence>
<evidence type="ECO:0000256" key="6">
    <source>
        <dbReference type="ARBA" id="ARBA00022679"/>
    </source>
</evidence>
<evidence type="ECO:0000256" key="8">
    <source>
        <dbReference type="ARBA" id="ARBA00031423"/>
    </source>
</evidence>
<keyword evidence="7 10" id="KW-0119">Carbohydrate metabolism</keyword>
<evidence type="ECO:0000313" key="12">
    <source>
        <dbReference type="Proteomes" id="UP000249633"/>
    </source>
</evidence>
<comment type="catalytic activity">
    <reaction evidence="1 10">
        <text>Transfers a segment of a (1-&gt;4)-alpha-D-glucan to a new position in an acceptor, which may be glucose or a (1-&gt;4)-alpha-D-glucan.</text>
        <dbReference type="EC" id="2.4.1.25"/>
    </reaction>
</comment>
<sequence length="503" mass="55876">MNLNQRSSGVLLHITSLPGPHGMGDFGPDAYRFVDWLQGAGQSIWQLLPTTPIGPGDSPYQGVSAFAGSQWMVALEPLVAKGWLAAPQVPDFGAERVDYGRVTPWREQQLRAAAAGFFAQAEPADRERFAAWCQAEAGWLDDYALFMAIRSPLNGQPWWTWEDGLKRRKPKALAEARKQHAGELAFWQFVQWQFDEQAQALKAYANERGVHLMGDLPIFVAHDSADCWSRPDLYHLDKEFQTTVVAGVPPDAMSLTGQRWGNPLYRWNKMAAENYAWWTARVKRALGQADVFRIDHFRGFAGYFEIPGSSPDATQGRWVKGPGMALFDAIRQALGPLPIVAEDLGFITEDVHELRDGCGFPGMKILQFGFGGEGDHEFLPHNWPRAAVAYTGTHDNDTVLGWWRQASARERAFAGSYLACSEQDVHWAMIRACANSVANIAVFPLQDVLGLGSEHRMNVPGVLGGNWGWRFRWDMLGTEPSRVLGLITAAAGRGPFDLLKLPA</sequence>
<dbReference type="NCBIfam" id="NF011080">
    <property type="entry name" value="PRK14508.1-3"/>
    <property type="match status" value="1"/>
</dbReference>
<keyword evidence="5 10" id="KW-0328">Glycosyltransferase</keyword>
<dbReference type="PANTHER" id="PTHR32438">
    <property type="entry name" value="4-ALPHA-GLUCANOTRANSFERASE DPE1, CHLOROPLASTIC/AMYLOPLASTIC"/>
    <property type="match status" value="1"/>
</dbReference>
<name>A0A2W5DBH6_9BURK</name>
<dbReference type="Pfam" id="PF02446">
    <property type="entry name" value="Glyco_hydro_77"/>
    <property type="match status" value="1"/>
</dbReference>
<organism evidence="11 12">
    <name type="scientific">Roseateles depolymerans</name>
    <dbReference type="NCBI Taxonomy" id="76731"/>
    <lineage>
        <taxon>Bacteria</taxon>
        <taxon>Pseudomonadati</taxon>
        <taxon>Pseudomonadota</taxon>
        <taxon>Betaproteobacteria</taxon>
        <taxon>Burkholderiales</taxon>
        <taxon>Sphaerotilaceae</taxon>
        <taxon>Roseateles</taxon>
    </lineage>
</organism>
<protein>
    <recommendedName>
        <fullName evidence="4 10">4-alpha-glucanotransferase</fullName>
        <ecNumber evidence="3 10">2.4.1.25</ecNumber>
    </recommendedName>
    <alternativeName>
        <fullName evidence="8 10">Amylomaltase</fullName>
    </alternativeName>
    <alternativeName>
        <fullName evidence="9 10">Disproportionating enzyme</fullName>
    </alternativeName>
</protein>
<evidence type="ECO:0000256" key="1">
    <source>
        <dbReference type="ARBA" id="ARBA00000439"/>
    </source>
</evidence>
<dbReference type="SUPFAM" id="SSF51445">
    <property type="entry name" value="(Trans)glycosidases"/>
    <property type="match status" value="1"/>
</dbReference>
<dbReference type="InterPro" id="IPR003385">
    <property type="entry name" value="Glyco_hydro_77"/>
</dbReference>
<dbReference type="InterPro" id="IPR017853">
    <property type="entry name" value="GH"/>
</dbReference>
<comment type="similarity">
    <text evidence="2 10">Belongs to the disproportionating enzyme family.</text>
</comment>
<evidence type="ECO:0000256" key="2">
    <source>
        <dbReference type="ARBA" id="ARBA00005684"/>
    </source>
</evidence>
<dbReference type="PANTHER" id="PTHR32438:SF5">
    <property type="entry name" value="4-ALPHA-GLUCANOTRANSFERASE DPE1, CHLOROPLASTIC_AMYLOPLASTIC"/>
    <property type="match status" value="1"/>
</dbReference>
<dbReference type="Proteomes" id="UP000249633">
    <property type="component" value="Unassembled WGS sequence"/>
</dbReference>
<gene>
    <name evidence="11" type="primary">malQ</name>
    <name evidence="11" type="ORF">DI603_17265</name>
</gene>
<reference evidence="11 12" key="1">
    <citation type="submission" date="2017-08" db="EMBL/GenBank/DDBJ databases">
        <title>Infants hospitalized years apart are colonized by the same room-sourced microbial strains.</title>
        <authorList>
            <person name="Brooks B."/>
            <person name="Olm M.R."/>
            <person name="Firek B.A."/>
            <person name="Baker R."/>
            <person name="Thomas B.C."/>
            <person name="Morowitz M.J."/>
            <person name="Banfield J.F."/>
        </authorList>
    </citation>
    <scope>NUCLEOTIDE SEQUENCE [LARGE SCALE GENOMIC DNA]</scope>
    <source>
        <strain evidence="11">S2_012_000_R2_81</strain>
    </source>
</reference>
<evidence type="ECO:0000313" key="11">
    <source>
        <dbReference type="EMBL" id="PZP29415.1"/>
    </source>
</evidence>